<proteinExistence type="inferred from homology"/>
<evidence type="ECO:0000256" key="3">
    <source>
        <dbReference type="ARBA" id="ARBA00009127"/>
    </source>
</evidence>
<dbReference type="PANTHER" id="PTHR10009:SF18">
    <property type="entry name" value="PROTEIN YELLOW-LIKE PROTEIN"/>
    <property type="match status" value="1"/>
</dbReference>
<dbReference type="SUPFAM" id="SSF101898">
    <property type="entry name" value="NHL repeat"/>
    <property type="match status" value="1"/>
</dbReference>
<feature type="disulfide bond" evidence="12">
    <location>
        <begin position="457"/>
        <end position="466"/>
    </location>
</feature>
<evidence type="ECO:0000259" key="14">
    <source>
        <dbReference type="PROSITE" id="PS50026"/>
    </source>
</evidence>
<evidence type="ECO:0000256" key="2">
    <source>
        <dbReference type="ARBA" id="ARBA00004613"/>
    </source>
</evidence>
<dbReference type="Pfam" id="PF21700">
    <property type="entry name" value="EGF_DL_JAG"/>
    <property type="match status" value="2"/>
</dbReference>
<dbReference type="InterPro" id="IPR011042">
    <property type="entry name" value="6-blade_b-propeller_TolB-like"/>
</dbReference>
<feature type="domain" description="EGF-like" evidence="14">
    <location>
        <begin position="434"/>
        <end position="467"/>
    </location>
</feature>
<accession>A0A8S1CNN8</accession>
<name>A0A8S1CNN8_9INSE</name>
<dbReference type="Proteomes" id="UP000494165">
    <property type="component" value="Unassembled WGS sequence"/>
</dbReference>
<dbReference type="OrthoDB" id="409374at2759"/>
<dbReference type="PROSITE" id="PS00022">
    <property type="entry name" value="EGF_1"/>
    <property type="match status" value="3"/>
</dbReference>
<evidence type="ECO:0000313" key="16">
    <source>
        <dbReference type="Proteomes" id="UP000494165"/>
    </source>
</evidence>
<dbReference type="InterPro" id="IPR017996">
    <property type="entry name" value="MRJP/yellow-related"/>
</dbReference>
<evidence type="ECO:0000256" key="5">
    <source>
        <dbReference type="ARBA" id="ARBA00022536"/>
    </source>
</evidence>
<evidence type="ECO:0000256" key="10">
    <source>
        <dbReference type="ARBA" id="ARBA00023157"/>
    </source>
</evidence>
<comment type="caution">
    <text evidence="12">Lacks conserved residue(s) required for the propagation of feature annotation.</text>
</comment>
<keyword evidence="16" id="KW-1185">Reference proteome</keyword>
<dbReference type="GO" id="GO:0048731">
    <property type="term" value="P:system development"/>
    <property type="evidence" value="ECO:0007669"/>
    <property type="project" value="UniProtKB-ARBA"/>
</dbReference>
<dbReference type="Gene3D" id="2.120.10.30">
    <property type="entry name" value="TolB, C-terminal domain"/>
    <property type="match status" value="1"/>
</dbReference>
<dbReference type="GO" id="GO:0005576">
    <property type="term" value="C:extracellular region"/>
    <property type="evidence" value="ECO:0007669"/>
    <property type="project" value="UniProtKB-SubCell"/>
</dbReference>
<keyword evidence="11" id="KW-0325">Glycoprotein</keyword>
<keyword evidence="8 13" id="KW-1133">Transmembrane helix</keyword>
<evidence type="ECO:0000256" key="4">
    <source>
        <dbReference type="ARBA" id="ARBA00022525"/>
    </source>
</evidence>
<evidence type="ECO:0000256" key="11">
    <source>
        <dbReference type="ARBA" id="ARBA00023180"/>
    </source>
</evidence>
<dbReference type="Pfam" id="PF00053">
    <property type="entry name" value="EGF_laminin"/>
    <property type="match status" value="2"/>
</dbReference>
<gene>
    <name evidence="15" type="ORF">CLODIP_2_CD06520</name>
</gene>
<evidence type="ECO:0000256" key="12">
    <source>
        <dbReference type="PROSITE-ProRule" id="PRU00076"/>
    </source>
</evidence>
<evidence type="ECO:0000256" key="6">
    <source>
        <dbReference type="ARBA" id="ARBA00022692"/>
    </source>
</evidence>
<comment type="similarity">
    <text evidence="3">Belongs to the major royal jelly protein family.</text>
</comment>
<evidence type="ECO:0000313" key="15">
    <source>
        <dbReference type="EMBL" id="CAB3372045.1"/>
    </source>
</evidence>
<keyword evidence="4" id="KW-0964">Secreted</keyword>
<dbReference type="Pfam" id="PF03022">
    <property type="entry name" value="MRJP"/>
    <property type="match status" value="1"/>
</dbReference>
<evidence type="ECO:0000256" key="9">
    <source>
        <dbReference type="ARBA" id="ARBA00023136"/>
    </source>
</evidence>
<dbReference type="InterPro" id="IPR002049">
    <property type="entry name" value="LE_dom"/>
</dbReference>
<evidence type="ECO:0000256" key="1">
    <source>
        <dbReference type="ARBA" id="ARBA00004479"/>
    </source>
</evidence>
<dbReference type="PANTHER" id="PTHR10009">
    <property type="entry name" value="PROTEIN YELLOW-RELATED"/>
    <property type="match status" value="1"/>
</dbReference>
<sequence>MTSGIGVNNQNAGSFSSEKLLMSPFSFVTFLLGLSLATAINLSDLTTVYEWPEKIEYDWPSETFKTKVFQDTSFELNGIHPRFMAVSPERIFLSLAGYRGLPASLVSIPTNSTSSLPPSLAPYPSWEMHRKEICGTIQSASGLEVDKMGRLWVLDNGSKKCNAKIWIFDLANSDKIQNVHEFSFRLGLHDLVLDETPDEWFAYITRFEKGHIVIFSLKTNKSWLLDTPGKSFLCLALSPKQETRMLYLGRLESNELYAISVREIRDRKRTAHPKLIGKWNQAPYRMLMDSAGVMQAAFFQKKYTSTWNTSLPFAEQPFIEVETLDSRWPFSFASGTSRNLWITAFNWNAKPKYRLLKAGPGLRSYLYDASKFDCLEGCHKEHGYCSRPGECLCKVGWKGNYCDECHPYPGCVNGTCNKPWECNCEASWEGMLCDKILCSETCNLEHGSCVAIGECLCKTGWKGKNCDECQPYPGCTNGTCSQPWQCNCAAGYHGKLCDLEDE</sequence>
<dbReference type="EMBL" id="CADEPI010000068">
    <property type="protein sequence ID" value="CAB3372045.1"/>
    <property type="molecule type" value="Genomic_DNA"/>
</dbReference>
<dbReference type="PROSITE" id="PS50026">
    <property type="entry name" value="EGF_3"/>
    <property type="match status" value="1"/>
</dbReference>
<dbReference type="AlphaFoldDB" id="A0A8S1CNN8"/>
<protein>
    <recommendedName>
        <fullName evidence="14">EGF-like domain-containing protein</fullName>
    </recommendedName>
</protein>
<comment type="caution">
    <text evidence="15">The sequence shown here is derived from an EMBL/GenBank/DDBJ whole genome shotgun (WGS) entry which is preliminary data.</text>
</comment>
<organism evidence="15 16">
    <name type="scientific">Cloeon dipterum</name>
    <dbReference type="NCBI Taxonomy" id="197152"/>
    <lineage>
        <taxon>Eukaryota</taxon>
        <taxon>Metazoa</taxon>
        <taxon>Ecdysozoa</taxon>
        <taxon>Arthropoda</taxon>
        <taxon>Hexapoda</taxon>
        <taxon>Insecta</taxon>
        <taxon>Pterygota</taxon>
        <taxon>Palaeoptera</taxon>
        <taxon>Ephemeroptera</taxon>
        <taxon>Pisciforma</taxon>
        <taxon>Baetidae</taxon>
        <taxon>Cloeon</taxon>
    </lineage>
</organism>
<keyword evidence="9 13" id="KW-0472">Membrane</keyword>
<dbReference type="PROSITE" id="PS01186">
    <property type="entry name" value="EGF_2"/>
    <property type="match status" value="1"/>
</dbReference>
<feature type="transmembrane region" description="Helical" evidence="13">
    <location>
        <begin position="20"/>
        <end position="40"/>
    </location>
</feature>
<dbReference type="SMART" id="SM00181">
    <property type="entry name" value="EGF"/>
    <property type="match status" value="4"/>
</dbReference>
<dbReference type="GO" id="GO:0048513">
    <property type="term" value="P:animal organ development"/>
    <property type="evidence" value="ECO:0007669"/>
    <property type="project" value="UniProtKB-ARBA"/>
</dbReference>
<comment type="subcellular location">
    <subcellularLocation>
        <location evidence="1">Membrane</location>
        <topology evidence="1">Single-pass type I membrane protein</topology>
    </subcellularLocation>
    <subcellularLocation>
        <location evidence="2">Secreted</location>
    </subcellularLocation>
</comment>
<dbReference type="InterPro" id="IPR000742">
    <property type="entry name" value="EGF"/>
</dbReference>
<keyword evidence="7" id="KW-0677">Repeat</keyword>
<evidence type="ECO:0000256" key="13">
    <source>
        <dbReference type="SAM" id="Phobius"/>
    </source>
</evidence>
<evidence type="ECO:0000256" key="7">
    <source>
        <dbReference type="ARBA" id="ARBA00022737"/>
    </source>
</evidence>
<keyword evidence="5 12" id="KW-0245">EGF-like domain</keyword>
<dbReference type="FunFam" id="2.10.25.10:FF:000018">
    <property type="entry name" value="Delta-like 1"/>
    <property type="match status" value="2"/>
</dbReference>
<reference evidence="15 16" key="1">
    <citation type="submission" date="2020-04" db="EMBL/GenBank/DDBJ databases">
        <authorList>
            <person name="Alioto T."/>
            <person name="Alioto T."/>
            <person name="Gomez Garrido J."/>
        </authorList>
    </citation>
    <scope>NUCLEOTIDE SEQUENCE [LARGE SCALE GENOMIC DNA]</scope>
</reference>
<keyword evidence="6 13" id="KW-0812">Transmembrane</keyword>
<keyword evidence="10 12" id="KW-1015">Disulfide bond</keyword>
<evidence type="ECO:0000256" key="8">
    <source>
        <dbReference type="ARBA" id="ARBA00022989"/>
    </source>
</evidence>
<dbReference type="Gene3D" id="2.10.25.10">
    <property type="entry name" value="Laminin"/>
    <property type="match status" value="2"/>
</dbReference>
<dbReference type="GO" id="GO:0016020">
    <property type="term" value="C:membrane"/>
    <property type="evidence" value="ECO:0007669"/>
    <property type="project" value="UniProtKB-SubCell"/>
</dbReference>